<dbReference type="EMBL" id="LFCV01000030">
    <property type="protein sequence ID" value="KMJ46093.1"/>
    <property type="molecule type" value="Genomic_DNA"/>
</dbReference>
<accession>A0A0J5FV23</accession>
<dbReference type="PANTHER" id="PTHR34980">
    <property type="entry name" value="INNER MEMBRANE PROTEIN-RELATED-RELATED"/>
    <property type="match status" value="1"/>
</dbReference>
<feature type="transmembrane region" description="Helical" evidence="1">
    <location>
        <begin position="24"/>
        <end position="44"/>
    </location>
</feature>
<dbReference type="GO" id="GO:0005886">
    <property type="term" value="C:plasma membrane"/>
    <property type="evidence" value="ECO:0007669"/>
    <property type="project" value="TreeGrafter"/>
</dbReference>
<name>A0A0J5FV23_9GAMM</name>
<dbReference type="InterPro" id="IPR008523">
    <property type="entry name" value="DUF805"/>
</dbReference>
<evidence type="ECO:0000313" key="2">
    <source>
        <dbReference type="EMBL" id="KMJ46093.1"/>
    </source>
</evidence>
<keyword evidence="1" id="KW-0472">Membrane</keyword>
<dbReference type="RefSeq" id="WP_047962440.1">
    <property type="nucleotide sequence ID" value="NZ_CAWMBG010000030.1"/>
</dbReference>
<dbReference type="OrthoDB" id="9812349at2"/>
<feature type="transmembrane region" description="Helical" evidence="1">
    <location>
        <begin position="81"/>
        <end position="100"/>
    </location>
</feature>
<gene>
    <name evidence="2" type="ORF">AB204_05870</name>
</gene>
<reference evidence="2 3" key="1">
    <citation type="submission" date="2015-06" db="EMBL/GenBank/DDBJ databases">
        <title>Draft Whole-Genome Sequence of the Entomopathogenic Bacterium Xenorhabdus khoisanae.</title>
        <authorList>
            <person name="Naidoo S."/>
            <person name="Featherston J."/>
            <person name="Gray V.M."/>
        </authorList>
    </citation>
    <scope>NUCLEOTIDE SEQUENCE [LARGE SCALE GENOMIC DNA]</scope>
    <source>
        <strain evidence="2 3">MCB</strain>
    </source>
</reference>
<dbReference type="PANTHER" id="PTHR34980:SF2">
    <property type="entry name" value="INNER MEMBRANE PROTEIN YHAH-RELATED"/>
    <property type="match status" value="1"/>
</dbReference>
<evidence type="ECO:0000313" key="3">
    <source>
        <dbReference type="Proteomes" id="UP000036277"/>
    </source>
</evidence>
<sequence>MNWYLGVFTKYAIFSGRARRKEYWMFYLFNMIAVLALCILGSAIDESIGLVLVGAYALFSLIPNIAVTVRRLHDTNRSGWFFLLIFIPLVNIVLFVFTLLEGTQGDNEYGADPKKML</sequence>
<dbReference type="STRING" id="880157.AB204_05870"/>
<feature type="transmembrane region" description="Helical" evidence="1">
    <location>
        <begin position="50"/>
        <end position="69"/>
    </location>
</feature>
<dbReference type="PATRIC" id="fig|880157.4.peg.1227"/>
<keyword evidence="3" id="KW-1185">Reference proteome</keyword>
<protein>
    <submittedName>
        <fullName evidence="2">Membrane protein</fullName>
    </submittedName>
</protein>
<dbReference type="Proteomes" id="UP000036277">
    <property type="component" value="Unassembled WGS sequence"/>
</dbReference>
<keyword evidence="1" id="KW-0812">Transmembrane</keyword>
<comment type="caution">
    <text evidence="2">The sequence shown here is derived from an EMBL/GenBank/DDBJ whole genome shotgun (WGS) entry which is preliminary data.</text>
</comment>
<organism evidence="2 3">
    <name type="scientific">Xenorhabdus khoisanae</name>
    <dbReference type="NCBI Taxonomy" id="880157"/>
    <lineage>
        <taxon>Bacteria</taxon>
        <taxon>Pseudomonadati</taxon>
        <taxon>Pseudomonadota</taxon>
        <taxon>Gammaproteobacteria</taxon>
        <taxon>Enterobacterales</taxon>
        <taxon>Morganellaceae</taxon>
        <taxon>Xenorhabdus</taxon>
    </lineage>
</organism>
<evidence type="ECO:0000256" key="1">
    <source>
        <dbReference type="SAM" id="Phobius"/>
    </source>
</evidence>
<dbReference type="Pfam" id="PF05656">
    <property type="entry name" value="DUF805"/>
    <property type="match status" value="1"/>
</dbReference>
<keyword evidence="1" id="KW-1133">Transmembrane helix</keyword>
<proteinExistence type="predicted"/>
<dbReference type="AlphaFoldDB" id="A0A0J5FV23"/>